<keyword evidence="1" id="KW-0479">Metal-binding</keyword>
<dbReference type="EMBL" id="CP019384">
    <property type="protein sequence ID" value="QAT18080.1"/>
    <property type="molecule type" value="Genomic_DNA"/>
</dbReference>
<dbReference type="SUPFAM" id="SSF54862">
    <property type="entry name" value="4Fe-4S ferredoxins"/>
    <property type="match status" value="1"/>
</dbReference>
<dbReference type="PROSITE" id="PS51379">
    <property type="entry name" value="4FE4S_FER_2"/>
    <property type="match status" value="2"/>
</dbReference>
<evidence type="ECO:0000259" key="4">
    <source>
        <dbReference type="PROSITE" id="PS51379"/>
    </source>
</evidence>
<reference evidence="5 6" key="1">
    <citation type="submission" date="2017-01" db="EMBL/GenBank/DDBJ databases">
        <title>First insights into the biology of 'candidatus Vampirococcus archaeovorus'.</title>
        <authorList>
            <person name="Kizina J."/>
            <person name="Jordan S."/>
            <person name="Stueber K."/>
            <person name="Reinhardt R."/>
            <person name="Harder J."/>
        </authorList>
    </citation>
    <scope>NUCLEOTIDE SEQUENCE [LARGE SCALE GENOMIC DNA]</scope>
    <source>
        <strain evidence="5 6">LiM</strain>
    </source>
</reference>
<keyword evidence="3" id="KW-0411">Iron-sulfur</keyword>
<feature type="domain" description="4Fe-4S ferredoxin-type" evidence="4">
    <location>
        <begin position="5"/>
        <end position="34"/>
    </location>
</feature>
<keyword evidence="6" id="KW-1185">Reference proteome</keyword>
<dbReference type="PROSITE" id="PS00198">
    <property type="entry name" value="4FE4S_FER_1"/>
    <property type="match status" value="1"/>
</dbReference>
<evidence type="ECO:0000256" key="2">
    <source>
        <dbReference type="ARBA" id="ARBA00023004"/>
    </source>
</evidence>
<evidence type="ECO:0000256" key="3">
    <source>
        <dbReference type="ARBA" id="ARBA00023014"/>
    </source>
</evidence>
<organism evidence="5 6">
    <name type="scientific">Velamenicoccus archaeovorus</name>
    <dbReference type="NCBI Taxonomy" id="1930593"/>
    <lineage>
        <taxon>Bacteria</taxon>
        <taxon>Pseudomonadati</taxon>
        <taxon>Candidatus Omnitrophota</taxon>
        <taxon>Candidatus Velamenicoccus</taxon>
    </lineage>
</organism>
<name>A0A410P7B6_VELA1</name>
<dbReference type="AlphaFoldDB" id="A0A410P7B6"/>
<dbReference type="GO" id="GO:0046872">
    <property type="term" value="F:metal ion binding"/>
    <property type="evidence" value="ECO:0007669"/>
    <property type="project" value="UniProtKB-KW"/>
</dbReference>
<dbReference type="KEGG" id="vai:BU251_09380"/>
<gene>
    <name evidence="5" type="ORF">BU251_09380</name>
</gene>
<dbReference type="InterPro" id="IPR017900">
    <property type="entry name" value="4Fe4S_Fe_S_CS"/>
</dbReference>
<feature type="domain" description="4Fe-4S ferredoxin-type" evidence="4">
    <location>
        <begin position="42"/>
        <end position="70"/>
    </location>
</feature>
<dbReference type="Pfam" id="PF12838">
    <property type="entry name" value="Fer4_7"/>
    <property type="match status" value="1"/>
</dbReference>
<proteinExistence type="predicted"/>
<evidence type="ECO:0000313" key="6">
    <source>
        <dbReference type="Proteomes" id="UP000287243"/>
    </source>
</evidence>
<sequence>MAVMAKLKINRQRCKSCQLCIVWCPRKNLKLDGTLNEAGVFPAVVIDPANCTGCGMCFVMCPDACIEIEG</sequence>
<accession>A0A410P7B6</accession>
<dbReference type="Gene3D" id="3.30.70.20">
    <property type="match status" value="1"/>
</dbReference>
<dbReference type="InterPro" id="IPR017896">
    <property type="entry name" value="4Fe4S_Fe-S-bd"/>
</dbReference>
<dbReference type="OrthoDB" id="9804603at2"/>
<protein>
    <submittedName>
        <fullName evidence="5">2-oxoglutarate oxidoreductase, delta subunit, putative</fullName>
    </submittedName>
</protein>
<keyword evidence="2" id="KW-0408">Iron</keyword>
<evidence type="ECO:0000256" key="1">
    <source>
        <dbReference type="ARBA" id="ARBA00022723"/>
    </source>
</evidence>
<evidence type="ECO:0000313" key="5">
    <source>
        <dbReference type="EMBL" id="QAT18080.1"/>
    </source>
</evidence>
<dbReference type="PANTHER" id="PTHR43122">
    <property type="entry name" value="FERREDOXIN SUBUNIT OF PYRUVATE:FLAVODOXIN OXIDOREDUCTASE-RELATED"/>
    <property type="match status" value="1"/>
</dbReference>
<dbReference type="Proteomes" id="UP000287243">
    <property type="component" value="Chromosome"/>
</dbReference>
<dbReference type="GO" id="GO:0051536">
    <property type="term" value="F:iron-sulfur cluster binding"/>
    <property type="evidence" value="ECO:0007669"/>
    <property type="project" value="UniProtKB-KW"/>
</dbReference>
<dbReference type="PANTHER" id="PTHR43122:SF1">
    <property type="entry name" value="IRON-SULFUR-BINDING PROTEIN"/>
    <property type="match status" value="1"/>
</dbReference>